<reference evidence="1" key="1">
    <citation type="submission" date="2018-05" db="EMBL/GenBank/DDBJ databases">
        <authorList>
            <person name="Lanie J.A."/>
            <person name="Ng W.-L."/>
            <person name="Kazmierczak K.M."/>
            <person name="Andrzejewski T.M."/>
            <person name="Davidsen T.M."/>
            <person name="Wayne K.J."/>
            <person name="Tettelin H."/>
            <person name="Glass J.I."/>
            <person name="Rusch D."/>
            <person name="Podicherti R."/>
            <person name="Tsui H.-C.T."/>
            <person name="Winkler M.E."/>
        </authorList>
    </citation>
    <scope>NUCLEOTIDE SEQUENCE</scope>
</reference>
<dbReference type="SUPFAM" id="SSF81301">
    <property type="entry name" value="Nucleotidyltransferase"/>
    <property type="match status" value="1"/>
</dbReference>
<dbReference type="InterPro" id="IPR043519">
    <property type="entry name" value="NT_sf"/>
</dbReference>
<gene>
    <name evidence="1" type="ORF">METZ01_LOCUS447786</name>
</gene>
<feature type="non-terminal residue" evidence="1">
    <location>
        <position position="227"/>
    </location>
</feature>
<sequence>MTEQSRVLECHKTTLAENCEEAFRGPDAIILYGGYGHGEGGWVREHNVWRPYNDYDILVVGGEKLSHRDLQEFRTRLASELNIRWVDITWTNKLRLASLRPSIFSYDLKHASTLLAGDNSVFRWVRPGPAGRLPLSEAVTLFRTRLWTFLGSTMPDEFGKRISDEPARFFRNQMAKATLAAVDVLLLRHGLYHHSYVERVKRGSRLPEISGDDAQRFRWALHERLQP</sequence>
<dbReference type="EMBL" id="UINC01183946">
    <property type="protein sequence ID" value="SVD94932.1"/>
    <property type="molecule type" value="Genomic_DNA"/>
</dbReference>
<organism evidence="1">
    <name type="scientific">marine metagenome</name>
    <dbReference type="NCBI Taxonomy" id="408172"/>
    <lineage>
        <taxon>unclassified sequences</taxon>
        <taxon>metagenomes</taxon>
        <taxon>ecological metagenomes</taxon>
    </lineage>
</organism>
<accession>A0A382ZHI3</accession>
<proteinExistence type="predicted"/>
<dbReference type="AlphaFoldDB" id="A0A382ZHI3"/>
<evidence type="ECO:0000313" key="1">
    <source>
        <dbReference type="EMBL" id="SVD94932.1"/>
    </source>
</evidence>
<name>A0A382ZHI3_9ZZZZ</name>
<protein>
    <submittedName>
        <fullName evidence="1">Uncharacterized protein</fullName>
    </submittedName>
</protein>